<dbReference type="OrthoDB" id="213717at2157"/>
<dbReference type="Proteomes" id="UP000184357">
    <property type="component" value="Unassembled WGS sequence"/>
</dbReference>
<proteinExistence type="predicted"/>
<name>A0A1M5N297_9EURY</name>
<dbReference type="AlphaFoldDB" id="A0A1M5N297"/>
<dbReference type="InterPro" id="IPR055945">
    <property type="entry name" value="DUF7523"/>
</dbReference>
<evidence type="ECO:0000313" key="1">
    <source>
        <dbReference type="EMBL" id="SHG83696.1"/>
    </source>
</evidence>
<reference evidence="1 2" key="1">
    <citation type="submission" date="2016-11" db="EMBL/GenBank/DDBJ databases">
        <authorList>
            <person name="Jaros S."/>
            <person name="Januszkiewicz K."/>
            <person name="Wedrychowicz H."/>
        </authorList>
    </citation>
    <scope>NUCLEOTIDE SEQUENCE [LARGE SCALE GENOMIC DNA]</scope>
    <source>
        <strain evidence="1 2">DSM 9297</strain>
    </source>
</reference>
<organism evidence="1 2">
    <name type="scientific">Halobaculum gomorrense</name>
    <dbReference type="NCBI Taxonomy" id="43928"/>
    <lineage>
        <taxon>Archaea</taxon>
        <taxon>Methanobacteriati</taxon>
        <taxon>Methanobacteriota</taxon>
        <taxon>Stenosarchaea group</taxon>
        <taxon>Halobacteria</taxon>
        <taxon>Halobacteriales</taxon>
        <taxon>Haloferacaceae</taxon>
        <taxon>Halobaculum</taxon>
    </lineage>
</organism>
<gene>
    <name evidence="1" type="ORF">SAMN05443636_1236</name>
</gene>
<dbReference type="Pfam" id="PF24367">
    <property type="entry name" value="DUF7523"/>
    <property type="match status" value="1"/>
</dbReference>
<protein>
    <submittedName>
        <fullName evidence="1">Uncharacterized protein</fullName>
    </submittedName>
</protein>
<keyword evidence="2" id="KW-1185">Reference proteome</keyword>
<dbReference type="EMBL" id="FQWV01000002">
    <property type="protein sequence ID" value="SHG83696.1"/>
    <property type="molecule type" value="Genomic_DNA"/>
</dbReference>
<sequence>MTVAEETRAAVRERPFLHDALRAGVVNYAAAAATLDIDADRDAVATALRRFADDLAAGAGGTTDGDVVDARVTMERGVGRVDGGGDAGNGADAAATDGDAVDHEALLSVGDAAFAVDAGDATAVLARGTVDAIHLERVLGRLRTAGVPVEAAGVTPSALLVVVGRRDGATALRVVETAVEGDGPLNA</sequence>
<evidence type="ECO:0000313" key="2">
    <source>
        <dbReference type="Proteomes" id="UP000184357"/>
    </source>
</evidence>
<dbReference type="RefSeq" id="WP_073307529.1">
    <property type="nucleotide sequence ID" value="NZ_FQWV01000002.1"/>
</dbReference>
<accession>A0A1M5N297</accession>